<reference evidence="6" key="2">
    <citation type="submission" date="2020-04" db="EMBL/GenBank/DDBJ databases">
        <authorList>
            <consortium name="NCBI Genome Project"/>
        </authorList>
    </citation>
    <scope>NUCLEOTIDE SEQUENCE</scope>
    <source>
        <strain evidence="6">CBS 342.82</strain>
    </source>
</reference>
<comment type="similarity">
    <text evidence="1">Belongs to the peptidase S33 family.</text>
</comment>
<dbReference type="PANTHER" id="PTHR43248:SF30">
    <property type="entry name" value="AB HYDROLASE-1 DOMAIN-CONTAINING PROTEIN"/>
    <property type="match status" value="1"/>
</dbReference>
<dbReference type="Pfam" id="PF00561">
    <property type="entry name" value="Abhydrolase_1"/>
    <property type="match status" value="1"/>
</dbReference>
<gene>
    <name evidence="6" type="ORF">K489DRAFT_315756</name>
</gene>
<dbReference type="InterPro" id="IPR029058">
    <property type="entry name" value="AB_hydrolase_fold"/>
</dbReference>
<evidence type="ECO:0000256" key="2">
    <source>
        <dbReference type="ARBA" id="ARBA00022801"/>
    </source>
</evidence>
<dbReference type="RefSeq" id="XP_033461715.1">
    <property type="nucleotide sequence ID" value="XM_033601111.1"/>
</dbReference>
<sequence>MHVHAVLVVQCLGALVSASSEISSSRSIRQYLHPSSHGIAWIDCSSENDTPGLQCANITVPLDYRKPNSGRHATLGLMRRLVRNSSKRVGTLFFNPGGPGAIASNELIGSGSGLMPFSDDLRDHFDIVAMDPRGVGISQQVRCDASLYNTAIRMNPYPGDQVAFDQIYDAWQAFGRSCADMTGELLANVDSVTTARDFDFVRAALGEEDFNFLGLSYGVVLGAAYAELFPERVRTLALDGAVDRTLSQPYLVLQDSQSNEATLEKFFQWCDRNTDCAVRNTSFPTSSLYRDLASRASHHPLTALSCQSPSSNCFRTVSASDIYLRTQVLLNVAERPRNSNLTPTSWFALGKALHAAYYNNDASAFSSDHFRFDNQTGALGSIAIWCLDVDRTITTFEQLTNLQHLLNSTSPYTSGQTEAYTYMLQCMAWPHPVVYPDNRFHFDAQKLPPALIVNALYDPEASYAWAVGVANAMPHSRLLTRDGAGHTSYLLGGEARDLTDRYLITKVLPPPGTVVHS</sequence>
<dbReference type="GO" id="GO:0016787">
    <property type="term" value="F:hydrolase activity"/>
    <property type="evidence" value="ECO:0007669"/>
    <property type="project" value="UniProtKB-KW"/>
</dbReference>
<dbReference type="AlphaFoldDB" id="A0A6J3MAM3"/>
<feature type="signal peptide" evidence="3">
    <location>
        <begin position="1"/>
        <end position="18"/>
    </location>
</feature>
<keyword evidence="5" id="KW-1185">Reference proteome</keyword>
<dbReference type="InterPro" id="IPR051601">
    <property type="entry name" value="Serine_prot/Carboxylest_S33"/>
</dbReference>
<dbReference type="SUPFAM" id="SSF53474">
    <property type="entry name" value="alpha/beta-Hydrolases"/>
    <property type="match status" value="1"/>
</dbReference>
<proteinExistence type="inferred from homology"/>
<dbReference type="PANTHER" id="PTHR43248">
    <property type="entry name" value="2-SUCCINYL-6-HYDROXY-2,4-CYCLOHEXADIENE-1-CARBOXYLATE SYNTHASE"/>
    <property type="match status" value="1"/>
</dbReference>
<dbReference type="InterPro" id="IPR000073">
    <property type="entry name" value="AB_hydrolase_1"/>
</dbReference>
<name>A0A6J3MAM3_9PEZI</name>
<reference evidence="6" key="1">
    <citation type="submission" date="2020-01" db="EMBL/GenBank/DDBJ databases">
        <authorList>
            <consortium name="DOE Joint Genome Institute"/>
            <person name="Haridas S."/>
            <person name="Albert R."/>
            <person name="Binder M."/>
            <person name="Bloem J."/>
            <person name="Labutti K."/>
            <person name="Salamov A."/>
            <person name="Andreopoulos B."/>
            <person name="Baker S.E."/>
            <person name="Barry K."/>
            <person name="Bills G."/>
            <person name="Bluhm B.H."/>
            <person name="Cannon C."/>
            <person name="Castanera R."/>
            <person name="Culley D.E."/>
            <person name="Daum C."/>
            <person name="Ezra D."/>
            <person name="Gonzalez J.B."/>
            <person name="Henrissat B."/>
            <person name="Kuo A."/>
            <person name="Liang C."/>
            <person name="Lipzen A."/>
            <person name="Lutzoni F."/>
            <person name="Magnuson J."/>
            <person name="Mondo S."/>
            <person name="Nolan M."/>
            <person name="Ohm R."/>
            <person name="Pangilinan J."/>
            <person name="Park H.-J."/>
            <person name="Ramirez L."/>
            <person name="Alfaro M."/>
            <person name="Sun H."/>
            <person name="Tritt A."/>
            <person name="Yoshinaga Y."/>
            <person name="Zwiers L.-H."/>
            <person name="Turgeon B.G."/>
            <person name="Goodwin S.B."/>
            <person name="Spatafora J.W."/>
            <person name="Crous P.W."/>
            <person name="Grigoriev I.V."/>
        </authorList>
    </citation>
    <scope>NUCLEOTIDE SEQUENCE</scope>
    <source>
        <strain evidence="6">CBS 342.82</strain>
    </source>
</reference>
<feature type="chain" id="PRO_5027007637" evidence="3">
    <location>
        <begin position="19"/>
        <end position="517"/>
    </location>
</feature>
<evidence type="ECO:0000313" key="6">
    <source>
        <dbReference type="RefSeq" id="XP_033461715.1"/>
    </source>
</evidence>
<evidence type="ECO:0000313" key="5">
    <source>
        <dbReference type="Proteomes" id="UP000504637"/>
    </source>
</evidence>
<protein>
    <submittedName>
        <fullName evidence="6">Alpha/beta-hydrolase</fullName>
    </submittedName>
</protein>
<evidence type="ECO:0000256" key="1">
    <source>
        <dbReference type="ARBA" id="ARBA00010088"/>
    </source>
</evidence>
<keyword evidence="2" id="KW-0378">Hydrolase</keyword>
<dbReference type="OrthoDB" id="425534at2759"/>
<feature type="domain" description="AB hydrolase-1" evidence="4">
    <location>
        <begin position="91"/>
        <end position="491"/>
    </location>
</feature>
<dbReference type="Gene3D" id="3.40.50.1820">
    <property type="entry name" value="alpha/beta hydrolase"/>
    <property type="match status" value="1"/>
</dbReference>
<keyword evidence="3" id="KW-0732">Signal</keyword>
<organism evidence="6">
    <name type="scientific">Dissoconium aciculare CBS 342.82</name>
    <dbReference type="NCBI Taxonomy" id="1314786"/>
    <lineage>
        <taxon>Eukaryota</taxon>
        <taxon>Fungi</taxon>
        <taxon>Dikarya</taxon>
        <taxon>Ascomycota</taxon>
        <taxon>Pezizomycotina</taxon>
        <taxon>Dothideomycetes</taxon>
        <taxon>Dothideomycetidae</taxon>
        <taxon>Mycosphaerellales</taxon>
        <taxon>Dissoconiaceae</taxon>
        <taxon>Dissoconium</taxon>
    </lineage>
</organism>
<evidence type="ECO:0000256" key="3">
    <source>
        <dbReference type="SAM" id="SignalP"/>
    </source>
</evidence>
<accession>A0A6J3MAM3</accession>
<dbReference type="GeneID" id="54358911"/>
<dbReference type="Proteomes" id="UP000504637">
    <property type="component" value="Unplaced"/>
</dbReference>
<evidence type="ECO:0000259" key="4">
    <source>
        <dbReference type="Pfam" id="PF00561"/>
    </source>
</evidence>
<reference evidence="6" key="3">
    <citation type="submission" date="2025-08" db="UniProtKB">
        <authorList>
            <consortium name="RefSeq"/>
        </authorList>
    </citation>
    <scope>IDENTIFICATION</scope>
    <source>
        <strain evidence="6">CBS 342.82</strain>
    </source>
</reference>